<dbReference type="PRINTS" id="PR00036">
    <property type="entry name" value="HTHLACI"/>
</dbReference>
<dbReference type="EMBL" id="CAVN010000099">
    <property type="protein sequence ID" value="CDF59319.1"/>
    <property type="molecule type" value="Genomic_DNA"/>
</dbReference>
<dbReference type="AlphaFoldDB" id="R7RTE0"/>
<dbReference type="Gene3D" id="1.10.260.40">
    <property type="entry name" value="lambda repressor-like DNA-binding domains"/>
    <property type="match status" value="1"/>
</dbReference>
<dbReference type="PROSITE" id="PS00356">
    <property type="entry name" value="HTH_LACI_1"/>
    <property type="match status" value="1"/>
</dbReference>
<evidence type="ECO:0000313" key="6">
    <source>
        <dbReference type="Proteomes" id="UP000014923"/>
    </source>
</evidence>
<name>R7RTE0_9CLOT</name>
<dbReference type="PANTHER" id="PTHR30146">
    <property type="entry name" value="LACI-RELATED TRANSCRIPTIONAL REPRESSOR"/>
    <property type="match status" value="1"/>
</dbReference>
<dbReference type="Pfam" id="PF00356">
    <property type="entry name" value="LacI"/>
    <property type="match status" value="1"/>
</dbReference>
<comment type="caution">
    <text evidence="5">The sequence shown here is derived from an EMBL/GenBank/DDBJ whole genome shotgun (WGS) entry which is preliminary data.</text>
</comment>
<sequence length="336" mass="37393">MTATIKDVAKRANVGVGTVSRVINNHPSVSDEIRKRVLQAIEELDYKPNAIARSLKIKSTKTIGVIIPDISSAFYPEIVRGIEDAAKDLSYNIILLNTDLKREKEKEALNMLKEKKADGILFISNTVNKNLKREFKKTGIPVVLVSTKDLEGEIPSVTIDNERAAFDITNYLIKMGHRKIAIISGPKDDPNAGITRLEGYKRALLESGISVDENLIFYGNYKFKSGYDAMQKILMLKERPTAIFAASDTMAVGAASCAMQKGFNIPEDFSIVGFDGVELAEYFYPPITTVKQPRYEMGSKGMQLLIDILRGETKQKSVVLDYEIIERKSCREMGGI</sequence>
<dbReference type="OrthoDB" id="9784962at2"/>
<reference evidence="5" key="1">
    <citation type="submission" date="2013-03" db="EMBL/GenBank/DDBJ databases">
        <title>Draft genome sequence of the hydrogen-ethanol-producing anaerobic alkalithermophilic Caloramator celere.</title>
        <authorList>
            <person name="Ciranna A."/>
            <person name="Larjo A."/>
            <person name="Kivisto A."/>
            <person name="Santala V."/>
            <person name="Roos C."/>
            <person name="Karp M."/>
        </authorList>
    </citation>
    <scope>NUCLEOTIDE SEQUENCE [LARGE SCALE GENOMIC DNA]</scope>
    <source>
        <strain evidence="5">DSM 8682</strain>
    </source>
</reference>
<dbReference type="Gene3D" id="3.40.50.2300">
    <property type="match status" value="2"/>
</dbReference>
<evidence type="ECO:0000313" key="5">
    <source>
        <dbReference type="EMBL" id="CDF59319.1"/>
    </source>
</evidence>
<accession>R7RTE0</accession>
<protein>
    <submittedName>
        <fullName evidence="5">Catabolite control protein A</fullName>
    </submittedName>
</protein>
<dbReference type="Pfam" id="PF00532">
    <property type="entry name" value="Peripla_BP_1"/>
    <property type="match status" value="1"/>
</dbReference>
<keyword evidence="3" id="KW-0804">Transcription</keyword>
<dbReference type="InterPro" id="IPR000843">
    <property type="entry name" value="HTH_LacI"/>
</dbReference>
<dbReference type="Proteomes" id="UP000014923">
    <property type="component" value="Unassembled WGS sequence"/>
</dbReference>
<evidence type="ECO:0000256" key="2">
    <source>
        <dbReference type="ARBA" id="ARBA00023125"/>
    </source>
</evidence>
<dbReference type="InterPro" id="IPR001761">
    <property type="entry name" value="Peripla_BP/Lac1_sug-bd_dom"/>
</dbReference>
<dbReference type="GO" id="GO:0000976">
    <property type="term" value="F:transcription cis-regulatory region binding"/>
    <property type="evidence" value="ECO:0007669"/>
    <property type="project" value="TreeGrafter"/>
</dbReference>
<feature type="domain" description="HTH lacI-type" evidence="4">
    <location>
        <begin position="3"/>
        <end position="57"/>
    </location>
</feature>
<organism evidence="5 6">
    <name type="scientific">Thermobrachium celere DSM 8682</name>
    <dbReference type="NCBI Taxonomy" id="941824"/>
    <lineage>
        <taxon>Bacteria</taxon>
        <taxon>Bacillati</taxon>
        <taxon>Bacillota</taxon>
        <taxon>Clostridia</taxon>
        <taxon>Eubacteriales</taxon>
        <taxon>Clostridiaceae</taxon>
        <taxon>Thermobrachium</taxon>
    </lineage>
</organism>
<dbReference type="eggNOG" id="COG1609">
    <property type="taxonomic scope" value="Bacteria"/>
</dbReference>
<dbReference type="InterPro" id="IPR028082">
    <property type="entry name" value="Peripla_BP_I"/>
</dbReference>
<dbReference type="SUPFAM" id="SSF47413">
    <property type="entry name" value="lambda repressor-like DNA-binding domains"/>
    <property type="match status" value="1"/>
</dbReference>
<dbReference type="GO" id="GO:0003700">
    <property type="term" value="F:DNA-binding transcription factor activity"/>
    <property type="evidence" value="ECO:0007669"/>
    <property type="project" value="TreeGrafter"/>
</dbReference>
<proteinExistence type="predicted"/>
<dbReference type="CDD" id="cd19975">
    <property type="entry name" value="PBP1_CcpA-like"/>
    <property type="match status" value="1"/>
</dbReference>
<evidence type="ECO:0000256" key="3">
    <source>
        <dbReference type="ARBA" id="ARBA00023163"/>
    </source>
</evidence>
<keyword evidence="1" id="KW-0805">Transcription regulation</keyword>
<evidence type="ECO:0000259" key="4">
    <source>
        <dbReference type="PROSITE" id="PS50932"/>
    </source>
</evidence>
<dbReference type="InterPro" id="IPR010982">
    <property type="entry name" value="Lambda_DNA-bd_dom_sf"/>
</dbReference>
<evidence type="ECO:0000256" key="1">
    <source>
        <dbReference type="ARBA" id="ARBA00023015"/>
    </source>
</evidence>
<dbReference type="CDD" id="cd01392">
    <property type="entry name" value="HTH_LacI"/>
    <property type="match status" value="1"/>
</dbReference>
<keyword evidence="2" id="KW-0238">DNA-binding</keyword>
<dbReference type="FunFam" id="1.10.260.40:FF:000002">
    <property type="entry name" value="HTH-type transcriptional repressor PurR"/>
    <property type="match status" value="1"/>
</dbReference>
<gene>
    <name evidence="5" type="ORF">TCEL_00785</name>
</gene>
<keyword evidence="6" id="KW-1185">Reference proteome</keyword>
<dbReference type="PROSITE" id="PS50932">
    <property type="entry name" value="HTH_LACI_2"/>
    <property type="match status" value="1"/>
</dbReference>
<dbReference type="SUPFAM" id="SSF53822">
    <property type="entry name" value="Periplasmic binding protein-like I"/>
    <property type="match status" value="1"/>
</dbReference>
<dbReference type="PANTHER" id="PTHR30146:SF149">
    <property type="entry name" value="HTH-TYPE TRANSCRIPTIONAL REGULATOR EBGR"/>
    <property type="match status" value="1"/>
</dbReference>
<dbReference type="HOGENOM" id="CLU_037628_6_0_9"/>
<dbReference type="SMART" id="SM00354">
    <property type="entry name" value="HTH_LACI"/>
    <property type="match status" value="1"/>
</dbReference>